<dbReference type="STRING" id="284581.AMD01_16485"/>
<evidence type="ECO:0000256" key="2">
    <source>
        <dbReference type="ARBA" id="ARBA00023015"/>
    </source>
</evidence>
<dbReference type="InterPro" id="IPR050950">
    <property type="entry name" value="HTH-type_LysR_regulators"/>
</dbReference>
<keyword evidence="4" id="KW-0804">Transcription</keyword>
<gene>
    <name evidence="6" type="ORF">AMD01_16485</name>
</gene>
<accession>A0A0M0KVA3</accession>
<dbReference type="PROSITE" id="PS50931">
    <property type="entry name" value="HTH_LYSR"/>
    <property type="match status" value="1"/>
</dbReference>
<dbReference type="CDD" id="cd05466">
    <property type="entry name" value="PBP2_LTTR_substrate"/>
    <property type="match status" value="1"/>
</dbReference>
<dbReference type="PANTHER" id="PTHR30419">
    <property type="entry name" value="HTH-TYPE TRANSCRIPTIONAL REGULATOR YBHD"/>
    <property type="match status" value="1"/>
</dbReference>
<dbReference type="AlphaFoldDB" id="A0A0M0KVA3"/>
<dbReference type="PATRIC" id="fig|284581.3.peg.2799"/>
<dbReference type="Proteomes" id="UP000037558">
    <property type="component" value="Unassembled WGS sequence"/>
</dbReference>
<name>A0A0M0KVA3_9BACI</name>
<dbReference type="EMBL" id="LILC01000023">
    <property type="protein sequence ID" value="KOO42744.1"/>
    <property type="molecule type" value="Genomic_DNA"/>
</dbReference>
<dbReference type="GO" id="GO:0005829">
    <property type="term" value="C:cytosol"/>
    <property type="evidence" value="ECO:0007669"/>
    <property type="project" value="TreeGrafter"/>
</dbReference>
<dbReference type="InterPro" id="IPR005119">
    <property type="entry name" value="LysR_subst-bd"/>
</dbReference>
<dbReference type="InterPro" id="IPR000847">
    <property type="entry name" value="LysR_HTH_N"/>
</dbReference>
<evidence type="ECO:0000256" key="3">
    <source>
        <dbReference type="ARBA" id="ARBA00023125"/>
    </source>
</evidence>
<dbReference type="RefSeq" id="WP_053402540.1">
    <property type="nucleotide sequence ID" value="NZ_LILC01000023.1"/>
</dbReference>
<dbReference type="SUPFAM" id="SSF46785">
    <property type="entry name" value="Winged helix' DNA-binding domain"/>
    <property type="match status" value="1"/>
</dbReference>
<dbReference type="FunFam" id="1.10.10.10:FF:000001">
    <property type="entry name" value="LysR family transcriptional regulator"/>
    <property type="match status" value="1"/>
</dbReference>
<dbReference type="SUPFAM" id="SSF53850">
    <property type="entry name" value="Periplasmic binding protein-like II"/>
    <property type="match status" value="1"/>
</dbReference>
<evidence type="ECO:0000259" key="5">
    <source>
        <dbReference type="PROSITE" id="PS50931"/>
    </source>
</evidence>
<evidence type="ECO:0000313" key="7">
    <source>
        <dbReference type="Proteomes" id="UP000037558"/>
    </source>
</evidence>
<keyword evidence="3" id="KW-0238">DNA-binding</keyword>
<dbReference type="Gene3D" id="1.10.10.10">
    <property type="entry name" value="Winged helix-like DNA-binding domain superfamily/Winged helix DNA-binding domain"/>
    <property type="match status" value="1"/>
</dbReference>
<dbReference type="Pfam" id="PF03466">
    <property type="entry name" value="LysR_substrate"/>
    <property type="match status" value="1"/>
</dbReference>
<dbReference type="GO" id="GO:0003677">
    <property type="term" value="F:DNA binding"/>
    <property type="evidence" value="ECO:0007669"/>
    <property type="project" value="UniProtKB-KW"/>
</dbReference>
<sequence length="291" mass="33114">MDIKQLTYFLAIAEEGNISKAANRLHMAQPPLSQQLKLLEDEIGLRLFERNTRKMRITDAGQLLQNRAQQIVDLLEKTSKELRDLKEGSQGVLSIGTISSAGETLVPTIVQEFHTIYPGVDFRIKESSTFEILELVKRGVVEIGIIRTPFNLEAFDYISLREEPMMAGSADSLSKANKAYIHLADLKEKPLLFHNRYANNIEEACNKAGFEPKVKCRIDDTRTMLNWASDGMGVALIPRDMMGLVSEDRLHFIEIKEKTLATKITVIWRKNHYLSTTARHFLEFFKSNTSK</sequence>
<evidence type="ECO:0000256" key="4">
    <source>
        <dbReference type="ARBA" id="ARBA00023163"/>
    </source>
</evidence>
<dbReference type="InterPro" id="IPR036388">
    <property type="entry name" value="WH-like_DNA-bd_sf"/>
</dbReference>
<organism evidence="6 7">
    <name type="scientific">Priestia koreensis</name>
    <dbReference type="NCBI Taxonomy" id="284581"/>
    <lineage>
        <taxon>Bacteria</taxon>
        <taxon>Bacillati</taxon>
        <taxon>Bacillota</taxon>
        <taxon>Bacilli</taxon>
        <taxon>Bacillales</taxon>
        <taxon>Bacillaceae</taxon>
        <taxon>Priestia</taxon>
    </lineage>
</organism>
<keyword evidence="7" id="KW-1185">Reference proteome</keyword>
<comment type="caution">
    <text evidence="6">The sequence shown here is derived from an EMBL/GenBank/DDBJ whole genome shotgun (WGS) entry which is preliminary data.</text>
</comment>
<reference evidence="7" key="1">
    <citation type="submission" date="2015-08" db="EMBL/GenBank/DDBJ databases">
        <title>Fjat-14210 dsm16467.</title>
        <authorList>
            <person name="Liu B."/>
            <person name="Wang J."/>
            <person name="Zhu Y."/>
            <person name="Liu G."/>
            <person name="Chen Q."/>
            <person name="Chen Z."/>
            <person name="Lan J."/>
            <person name="Che J."/>
            <person name="Ge C."/>
            <person name="Shi H."/>
            <person name="Pan Z."/>
            <person name="Liu X."/>
        </authorList>
    </citation>
    <scope>NUCLEOTIDE SEQUENCE [LARGE SCALE GENOMIC DNA]</scope>
    <source>
        <strain evidence="7">DSM 16467</strain>
    </source>
</reference>
<dbReference type="OrthoDB" id="9803735at2"/>
<comment type="similarity">
    <text evidence="1">Belongs to the LysR transcriptional regulatory family.</text>
</comment>
<proteinExistence type="inferred from homology"/>
<feature type="domain" description="HTH lysR-type" evidence="5">
    <location>
        <begin position="1"/>
        <end position="58"/>
    </location>
</feature>
<dbReference type="InterPro" id="IPR036390">
    <property type="entry name" value="WH_DNA-bd_sf"/>
</dbReference>
<dbReference type="Pfam" id="PF00126">
    <property type="entry name" value="HTH_1"/>
    <property type="match status" value="1"/>
</dbReference>
<dbReference type="GO" id="GO:0003700">
    <property type="term" value="F:DNA-binding transcription factor activity"/>
    <property type="evidence" value="ECO:0007669"/>
    <property type="project" value="InterPro"/>
</dbReference>
<evidence type="ECO:0000313" key="6">
    <source>
        <dbReference type="EMBL" id="KOO42744.1"/>
    </source>
</evidence>
<dbReference type="PRINTS" id="PR00039">
    <property type="entry name" value="HTHLYSR"/>
</dbReference>
<evidence type="ECO:0000256" key="1">
    <source>
        <dbReference type="ARBA" id="ARBA00009437"/>
    </source>
</evidence>
<dbReference type="PANTHER" id="PTHR30419:SF28">
    <property type="entry name" value="HTH-TYPE TRANSCRIPTIONAL REGULATOR BSDA"/>
    <property type="match status" value="1"/>
</dbReference>
<keyword evidence="2" id="KW-0805">Transcription regulation</keyword>
<protein>
    <submittedName>
        <fullName evidence="6">LysR family transcriptional regulator</fullName>
    </submittedName>
</protein>
<dbReference type="Gene3D" id="3.40.190.290">
    <property type="match status" value="1"/>
</dbReference>